<name>A0A835PDW2_VANPL</name>
<gene>
    <name evidence="5" type="ORF">HPP92_027168</name>
</gene>
<accession>A0A835PDW2</accession>
<dbReference type="EMBL" id="JADCNL010000157">
    <property type="protein sequence ID" value="KAG0449882.1"/>
    <property type="molecule type" value="Genomic_DNA"/>
</dbReference>
<dbReference type="PANTHER" id="PTHR31580:SF4">
    <property type="entry name" value="FILAMENT-LIKE PLANT PROTEIN 6"/>
    <property type="match status" value="1"/>
</dbReference>
<evidence type="ECO:0000256" key="4">
    <source>
        <dbReference type="SAM" id="MobiDB-lite"/>
    </source>
</evidence>
<feature type="coiled-coil region" evidence="3">
    <location>
        <begin position="71"/>
        <end position="98"/>
    </location>
</feature>
<feature type="compositionally biased region" description="Basic residues" evidence="4">
    <location>
        <begin position="171"/>
        <end position="183"/>
    </location>
</feature>
<dbReference type="OrthoDB" id="20198at2759"/>
<evidence type="ECO:0000313" key="6">
    <source>
        <dbReference type="Proteomes" id="UP000636800"/>
    </source>
</evidence>
<keyword evidence="6" id="KW-1185">Reference proteome</keyword>
<evidence type="ECO:0000256" key="3">
    <source>
        <dbReference type="SAM" id="Coils"/>
    </source>
</evidence>
<evidence type="ECO:0000313" key="5">
    <source>
        <dbReference type="EMBL" id="KAG0449882.1"/>
    </source>
</evidence>
<reference evidence="5 6" key="1">
    <citation type="journal article" date="2020" name="Nat. Food">
        <title>A phased Vanilla planifolia genome enables genetic improvement of flavour and production.</title>
        <authorList>
            <person name="Hasing T."/>
            <person name="Tang H."/>
            <person name="Brym M."/>
            <person name="Khazi F."/>
            <person name="Huang T."/>
            <person name="Chambers A.H."/>
        </authorList>
    </citation>
    <scope>NUCLEOTIDE SEQUENCE [LARGE SCALE GENOMIC DNA]</scope>
    <source>
        <tissue evidence="5">Leaf</tissue>
    </source>
</reference>
<proteinExistence type="inferred from homology"/>
<feature type="region of interest" description="Disordered" evidence="4">
    <location>
        <begin position="142"/>
        <end position="194"/>
    </location>
</feature>
<evidence type="ECO:0000256" key="1">
    <source>
        <dbReference type="ARBA" id="ARBA00005921"/>
    </source>
</evidence>
<protein>
    <submittedName>
        <fullName evidence="5">Uncharacterized protein</fullName>
    </submittedName>
</protein>
<feature type="compositionally biased region" description="Polar residues" evidence="4">
    <location>
        <begin position="154"/>
        <end position="168"/>
    </location>
</feature>
<dbReference type="PANTHER" id="PTHR31580">
    <property type="entry name" value="FILAMENT-LIKE PLANT PROTEIN 4"/>
    <property type="match status" value="1"/>
</dbReference>
<comment type="caution">
    <text evidence="5">The sequence shown here is derived from an EMBL/GenBank/DDBJ whole genome shotgun (WGS) entry which is preliminary data.</text>
</comment>
<dbReference type="InterPro" id="IPR008587">
    <property type="entry name" value="FPP_plant"/>
</dbReference>
<comment type="similarity">
    <text evidence="1">Belongs to the FPP family.</text>
</comment>
<keyword evidence="2 3" id="KW-0175">Coiled coil</keyword>
<dbReference type="Proteomes" id="UP000636800">
    <property type="component" value="Unassembled WGS sequence"/>
</dbReference>
<dbReference type="Pfam" id="PF05911">
    <property type="entry name" value="FPP"/>
    <property type="match status" value="1"/>
</dbReference>
<sequence>MTESYKCLESHVEQLESELSLLKSKAETLESELNVERHSHQEDISKYTDLQEYMRRNMHCLKCSSHSYADAEFKEREIAAAAEKLAACQETIVLLNKQLTALCPTAEPISMSSRFVEEVKMDSFNSQSSQFSSFGDYATEISPREGIESPPHEYSSQVSTSDMELNTTPKKSAKSKRSKHRSKSPSASSLSSLLNEKQERVFSRFLSKERLKSEVHFCIACVSIEGF</sequence>
<feature type="coiled-coil region" evidence="3">
    <location>
        <begin position="5"/>
        <end position="32"/>
    </location>
</feature>
<evidence type="ECO:0000256" key="2">
    <source>
        <dbReference type="ARBA" id="ARBA00023054"/>
    </source>
</evidence>
<dbReference type="AlphaFoldDB" id="A0A835PDW2"/>
<organism evidence="5 6">
    <name type="scientific">Vanilla planifolia</name>
    <name type="common">Vanilla</name>
    <dbReference type="NCBI Taxonomy" id="51239"/>
    <lineage>
        <taxon>Eukaryota</taxon>
        <taxon>Viridiplantae</taxon>
        <taxon>Streptophyta</taxon>
        <taxon>Embryophyta</taxon>
        <taxon>Tracheophyta</taxon>
        <taxon>Spermatophyta</taxon>
        <taxon>Magnoliopsida</taxon>
        <taxon>Liliopsida</taxon>
        <taxon>Asparagales</taxon>
        <taxon>Orchidaceae</taxon>
        <taxon>Vanilloideae</taxon>
        <taxon>Vanilleae</taxon>
        <taxon>Vanilla</taxon>
    </lineage>
</organism>
<feature type="compositionally biased region" description="Basic and acidic residues" evidence="4">
    <location>
        <begin position="142"/>
        <end position="151"/>
    </location>
</feature>
<feature type="compositionally biased region" description="Low complexity" evidence="4">
    <location>
        <begin position="184"/>
        <end position="193"/>
    </location>
</feature>